<gene>
    <name evidence="2" type="ORF">ALC53_13487</name>
</gene>
<feature type="compositionally biased region" description="Basic and acidic residues" evidence="1">
    <location>
        <begin position="56"/>
        <end position="76"/>
    </location>
</feature>
<feature type="region of interest" description="Disordered" evidence="1">
    <location>
        <begin position="56"/>
        <end position="82"/>
    </location>
</feature>
<sequence>MINSHAGYRSSAITENEIERETLLPKYLNSEFIAEGYRHADMYVNIGCCHLAESRAEKEKGVDKKQVGKVSAERNQQRVCTN</sequence>
<proteinExistence type="predicted"/>
<dbReference type="Proteomes" id="UP000078540">
    <property type="component" value="Unassembled WGS sequence"/>
</dbReference>
<dbReference type="AlphaFoldDB" id="A0A195AVB7"/>
<keyword evidence="3" id="KW-1185">Reference proteome</keyword>
<reference evidence="2 3" key="1">
    <citation type="submission" date="2015-09" db="EMBL/GenBank/DDBJ databases">
        <title>Atta colombica WGS genome.</title>
        <authorList>
            <person name="Nygaard S."/>
            <person name="Hu H."/>
            <person name="Boomsma J."/>
            <person name="Zhang G."/>
        </authorList>
    </citation>
    <scope>NUCLEOTIDE SEQUENCE [LARGE SCALE GENOMIC DNA]</scope>
    <source>
        <strain evidence="2">Treedump-2</strain>
        <tissue evidence="2">Whole body</tissue>
    </source>
</reference>
<evidence type="ECO:0000313" key="3">
    <source>
        <dbReference type="Proteomes" id="UP000078540"/>
    </source>
</evidence>
<organism evidence="2 3">
    <name type="scientific">Atta colombica</name>
    <dbReference type="NCBI Taxonomy" id="520822"/>
    <lineage>
        <taxon>Eukaryota</taxon>
        <taxon>Metazoa</taxon>
        <taxon>Ecdysozoa</taxon>
        <taxon>Arthropoda</taxon>
        <taxon>Hexapoda</taxon>
        <taxon>Insecta</taxon>
        <taxon>Pterygota</taxon>
        <taxon>Neoptera</taxon>
        <taxon>Endopterygota</taxon>
        <taxon>Hymenoptera</taxon>
        <taxon>Apocrita</taxon>
        <taxon>Aculeata</taxon>
        <taxon>Formicoidea</taxon>
        <taxon>Formicidae</taxon>
        <taxon>Myrmicinae</taxon>
        <taxon>Atta</taxon>
    </lineage>
</organism>
<evidence type="ECO:0000313" key="2">
    <source>
        <dbReference type="EMBL" id="KYM76002.1"/>
    </source>
</evidence>
<protein>
    <submittedName>
        <fullName evidence="2">Uncharacterized protein</fullName>
    </submittedName>
</protein>
<dbReference type="EMBL" id="KQ976736">
    <property type="protein sequence ID" value="KYM76002.1"/>
    <property type="molecule type" value="Genomic_DNA"/>
</dbReference>
<accession>A0A195AVB7</accession>
<evidence type="ECO:0000256" key="1">
    <source>
        <dbReference type="SAM" id="MobiDB-lite"/>
    </source>
</evidence>
<name>A0A195AVB7_9HYME</name>